<dbReference type="EMBL" id="JAUSQZ010000001">
    <property type="protein sequence ID" value="MDP9826769.1"/>
    <property type="molecule type" value="Genomic_DNA"/>
</dbReference>
<evidence type="ECO:0000313" key="3">
    <source>
        <dbReference type="Proteomes" id="UP001235712"/>
    </source>
</evidence>
<dbReference type="Proteomes" id="UP001235712">
    <property type="component" value="Unassembled WGS sequence"/>
</dbReference>
<protein>
    <submittedName>
        <fullName evidence="2">Uncharacterized protein</fullName>
    </submittedName>
</protein>
<reference evidence="2 3" key="1">
    <citation type="submission" date="2023-07" db="EMBL/GenBank/DDBJ databases">
        <title>Sequencing the genomes of 1000 actinobacteria strains.</title>
        <authorList>
            <person name="Klenk H.-P."/>
        </authorList>
    </citation>
    <scope>NUCLEOTIDE SEQUENCE [LARGE SCALE GENOMIC DNA]</scope>
    <source>
        <strain evidence="2 3">DSM 44388</strain>
    </source>
</reference>
<evidence type="ECO:0000313" key="2">
    <source>
        <dbReference type="EMBL" id="MDP9826769.1"/>
    </source>
</evidence>
<sequence length="174" mass="18797">MQVKPILAPREAERSEFGNRFFLADSREIATTTHEADLVAAAGRGWPLTEQSAWIAIPFGREVLVAAGMTAIQAGWTGDDIADLDADTFREWVLGAYMSAGSWRVKGTIETDEFQDSYAGHDLAECFALISRAVDAAFGFDPGPAPVPTQVPCTQPARPARATRPRALAGIHRP</sequence>
<keyword evidence="3" id="KW-1185">Reference proteome</keyword>
<feature type="compositionally biased region" description="Low complexity" evidence="1">
    <location>
        <begin position="156"/>
        <end position="167"/>
    </location>
</feature>
<comment type="caution">
    <text evidence="2">The sequence shown here is derived from an EMBL/GenBank/DDBJ whole genome shotgun (WGS) entry which is preliminary data.</text>
</comment>
<gene>
    <name evidence="2" type="ORF">J2S57_002518</name>
</gene>
<proteinExistence type="predicted"/>
<feature type="region of interest" description="Disordered" evidence="1">
    <location>
        <begin position="150"/>
        <end position="174"/>
    </location>
</feature>
<accession>A0ABT9P2Z6</accession>
<organism evidence="2 3">
    <name type="scientific">Kineosporia succinea</name>
    <dbReference type="NCBI Taxonomy" id="84632"/>
    <lineage>
        <taxon>Bacteria</taxon>
        <taxon>Bacillati</taxon>
        <taxon>Actinomycetota</taxon>
        <taxon>Actinomycetes</taxon>
        <taxon>Kineosporiales</taxon>
        <taxon>Kineosporiaceae</taxon>
        <taxon>Kineosporia</taxon>
    </lineage>
</organism>
<dbReference type="RefSeq" id="WP_307241932.1">
    <property type="nucleotide sequence ID" value="NZ_JAUSQZ010000001.1"/>
</dbReference>
<evidence type="ECO:0000256" key="1">
    <source>
        <dbReference type="SAM" id="MobiDB-lite"/>
    </source>
</evidence>
<name>A0ABT9P2Z6_9ACTN</name>